<feature type="domain" description="Mop" evidence="7">
    <location>
        <begin position="130"/>
        <end position="196"/>
    </location>
</feature>
<dbReference type="SUPFAM" id="SSF46785">
    <property type="entry name" value="Winged helix' DNA-binding domain"/>
    <property type="match status" value="1"/>
</dbReference>
<dbReference type="InterPro" id="IPR036388">
    <property type="entry name" value="WH-like_DNA-bd_sf"/>
</dbReference>
<dbReference type="InterPro" id="IPR005116">
    <property type="entry name" value="Transp-assoc_OB_typ1"/>
</dbReference>
<evidence type="ECO:0000259" key="7">
    <source>
        <dbReference type="PROSITE" id="PS51866"/>
    </source>
</evidence>
<gene>
    <name evidence="8" type="ORF">SAMN02949497_0760</name>
</gene>
<evidence type="ECO:0000256" key="3">
    <source>
        <dbReference type="ARBA" id="ARBA00022505"/>
    </source>
</evidence>
<feature type="domain" description="Mop" evidence="7">
    <location>
        <begin position="202"/>
        <end position="268"/>
    </location>
</feature>
<dbReference type="InterPro" id="IPR008995">
    <property type="entry name" value="Mo/tungstate-bd_C_term_dom"/>
</dbReference>
<dbReference type="Gene3D" id="1.10.10.10">
    <property type="entry name" value="Winged helix-like DNA-binding domain superfamily/Winged helix DNA-binding domain"/>
    <property type="match status" value="1"/>
</dbReference>
<dbReference type="OrthoDB" id="9800709at2"/>
<evidence type="ECO:0000313" key="9">
    <source>
        <dbReference type="Proteomes" id="UP000192923"/>
    </source>
</evidence>
<evidence type="ECO:0000256" key="2">
    <source>
        <dbReference type="ARBA" id="ARBA00022448"/>
    </source>
</evidence>
<dbReference type="GO" id="GO:0003700">
    <property type="term" value="F:DNA-binding transcription factor activity"/>
    <property type="evidence" value="ECO:0007669"/>
    <property type="project" value="InterPro"/>
</dbReference>
<evidence type="ECO:0000256" key="1">
    <source>
        <dbReference type="ARBA" id="ARBA00008110"/>
    </source>
</evidence>
<name>A0A1Y6CS73_9GAMM</name>
<dbReference type="STRING" id="1760988.SAMN02949497_0760"/>
<dbReference type="SUPFAM" id="SSF50331">
    <property type="entry name" value="MOP-like"/>
    <property type="match status" value="2"/>
</dbReference>
<evidence type="ECO:0000313" key="8">
    <source>
        <dbReference type="EMBL" id="SMF93478.1"/>
    </source>
</evidence>
<dbReference type="GO" id="GO:0030151">
    <property type="term" value="F:molybdenum ion binding"/>
    <property type="evidence" value="ECO:0007669"/>
    <property type="project" value="UniProtKB-UniRule"/>
</dbReference>
<dbReference type="AlphaFoldDB" id="A0A1Y6CS73"/>
<dbReference type="InterPro" id="IPR000847">
    <property type="entry name" value="LysR_HTH_N"/>
</dbReference>
<dbReference type="Proteomes" id="UP000192923">
    <property type="component" value="Unassembled WGS sequence"/>
</dbReference>
<dbReference type="Pfam" id="PF00126">
    <property type="entry name" value="HTH_1"/>
    <property type="match status" value="1"/>
</dbReference>
<dbReference type="Pfam" id="PF03459">
    <property type="entry name" value="TOBE"/>
    <property type="match status" value="2"/>
</dbReference>
<dbReference type="InterPro" id="IPR004606">
    <property type="entry name" value="Mop_domain"/>
</dbReference>
<keyword evidence="2 5" id="KW-0813">Transport</keyword>
<dbReference type="Gene3D" id="2.40.50.100">
    <property type="match status" value="2"/>
</dbReference>
<dbReference type="InterPro" id="IPR051815">
    <property type="entry name" value="Molybdate_resp_trans_reg"/>
</dbReference>
<dbReference type="PANTHER" id="PTHR30432:SF1">
    <property type="entry name" value="DNA-BINDING TRANSCRIPTIONAL DUAL REGULATOR MODE"/>
    <property type="match status" value="1"/>
</dbReference>
<dbReference type="PROSITE" id="PS51866">
    <property type="entry name" value="MOP"/>
    <property type="match status" value="2"/>
</dbReference>
<sequence length="271" mass="28656">MSHPVPESTLPALVQGELTLIGGLNERLFRLLAAIASTGSITQAARAIGMSYKGAWELIDRANNLSPELLVDSSPGGRAGGGTRLTPAGQELLNLFQRLQEEHRVFLDRLNRELAANPNFRFLHRRFGMKSSARNQLFGNVKRVVPGAVNAEAIIALKGGDELVAAVTHKAVETLGIEAGREVVALVKAPQVVVVKDFGGYRLSARNQLAGVVERVQRGAVSAEVVIKLAGGDALAASITNDSVDQLDIKEGEAATAVFKAGAVILGVAER</sequence>
<dbReference type="RefSeq" id="WP_085210090.1">
    <property type="nucleotide sequence ID" value="NZ_FXAM01000001.1"/>
</dbReference>
<dbReference type="PIRSF" id="PIRSF005763">
    <property type="entry name" value="Txn_reg_ModE"/>
    <property type="match status" value="1"/>
</dbReference>
<evidence type="ECO:0000256" key="5">
    <source>
        <dbReference type="PIRNR" id="PIRNR005763"/>
    </source>
</evidence>
<evidence type="ECO:0000256" key="6">
    <source>
        <dbReference type="PIRSR" id="PIRSR005763-1"/>
    </source>
</evidence>
<feature type="region of interest" description="Required for dimer formation and molybdate binding" evidence="6">
    <location>
        <begin position="131"/>
        <end position="139"/>
    </location>
</feature>
<keyword evidence="9" id="KW-1185">Reference proteome</keyword>
<dbReference type="InterPro" id="IPR016462">
    <property type="entry name" value="ModE"/>
</dbReference>
<dbReference type="PANTHER" id="PTHR30432">
    <property type="entry name" value="TRANSCRIPTIONAL REGULATOR MODE"/>
    <property type="match status" value="1"/>
</dbReference>
<dbReference type="NCBIfam" id="TIGR00638">
    <property type="entry name" value="Mop"/>
    <property type="match status" value="2"/>
</dbReference>
<proteinExistence type="inferred from homology"/>
<accession>A0A1Y6CS73</accession>
<comment type="similarity">
    <text evidence="1 5">Belongs to the ModE family.</text>
</comment>
<keyword evidence="4" id="KW-0677">Repeat</keyword>
<protein>
    <submittedName>
        <fullName evidence="8">Molybdate transport system regulatory protein</fullName>
    </submittedName>
</protein>
<keyword evidence="3 5" id="KW-0500">Molybdenum</keyword>
<dbReference type="GO" id="GO:0015689">
    <property type="term" value="P:molybdate ion transport"/>
    <property type="evidence" value="ECO:0007669"/>
    <property type="project" value="UniProtKB-UniRule"/>
</dbReference>
<dbReference type="InterPro" id="IPR036390">
    <property type="entry name" value="WH_DNA-bd_sf"/>
</dbReference>
<evidence type="ECO:0000256" key="4">
    <source>
        <dbReference type="ARBA" id="ARBA00022737"/>
    </source>
</evidence>
<dbReference type="EMBL" id="FXAM01000001">
    <property type="protein sequence ID" value="SMF93478.1"/>
    <property type="molecule type" value="Genomic_DNA"/>
</dbReference>
<reference evidence="8 9" key="1">
    <citation type="submission" date="2016-12" db="EMBL/GenBank/DDBJ databases">
        <authorList>
            <person name="Song W.-J."/>
            <person name="Kurnit D.M."/>
        </authorList>
    </citation>
    <scope>NUCLEOTIDE SEQUENCE [LARGE SCALE GENOMIC DNA]</scope>
    <source>
        <strain evidence="8 9">175</strain>
    </source>
</reference>
<organism evidence="8 9">
    <name type="scientific">Methylomagnum ishizawai</name>
    <dbReference type="NCBI Taxonomy" id="1760988"/>
    <lineage>
        <taxon>Bacteria</taxon>
        <taxon>Pseudomonadati</taxon>
        <taxon>Pseudomonadota</taxon>
        <taxon>Gammaproteobacteria</taxon>
        <taxon>Methylococcales</taxon>
        <taxon>Methylococcaceae</taxon>
        <taxon>Methylomagnum</taxon>
    </lineage>
</organism>